<dbReference type="EMBL" id="SJPR01000001">
    <property type="protein sequence ID" value="TWT99201.1"/>
    <property type="molecule type" value="Genomic_DNA"/>
</dbReference>
<evidence type="ECO:0000313" key="8">
    <source>
        <dbReference type="EMBL" id="TWT99201.1"/>
    </source>
</evidence>
<evidence type="ECO:0000256" key="4">
    <source>
        <dbReference type="ARBA" id="ARBA00023157"/>
    </source>
</evidence>
<comment type="caution">
    <text evidence="8">The sequence shown here is derived from an EMBL/GenBank/DDBJ whole genome shotgun (WGS) entry which is preliminary data.</text>
</comment>
<dbReference type="PANTHER" id="PTHR42801:SF4">
    <property type="entry name" value="AHPC_TSA FAMILY PROTEIN"/>
    <property type="match status" value="1"/>
</dbReference>
<reference evidence="8 9" key="1">
    <citation type="submission" date="2019-02" db="EMBL/GenBank/DDBJ databases">
        <title>Deep-cultivation of Planctomycetes and their phenomic and genomic characterization uncovers novel biology.</title>
        <authorList>
            <person name="Wiegand S."/>
            <person name="Jogler M."/>
            <person name="Boedeker C."/>
            <person name="Pinto D."/>
            <person name="Vollmers J."/>
            <person name="Rivas-Marin E."/>
            <person name="Kohn T."/>
            <person name="Peeters S.H."/>
            <person name="Heuer A."/>
            <person name="Rast P."/>
            <person name="Oberbeckmann S."/>
            <person name="Bunk B."/>
            <person name="Jeske O."/>
            <person name="Meyerdierks A."/>
            <person name="Storesund J.E."/>
            <person name="Kallscheuer N."/>
            <person name="Luecker S."/>
            <person name="Lage O.M."/>
            <person name="Pohl T."/>
            <person name="Merkel B.J."/>
            <person name="Hornburger P."/>
            <person name="Mueller R.-W."/>
            <person name="Bruemmer F."/>
            <person name="Labrenz M."/>
            <person name="Spormann A.M."/>
            <person name="Op Den Camp H."/>
            <person name="Overmann J."/>
            <person name="Amann R."/>
            <person name="Jetten M.S.M."/>
            <person name="Mascher T."/>
            <person name="Medema M.H."/>
            <person name="Devos D.P."/>
            <person name="Kaster A.-K."/>
            <person name="Ovreas L."/>
            <person name="Rohde M."/>
            <person name="Galperin M.Y."/>
            <person name="Jogler C."/>
        </authorList>
    </citation>
    <scope>NUCLEOTIDE SEQUENCE [LARGE SCALE GENOMIC DNA]</scope>
    <source>
        <strain evidence="8 9">Pla108</strain>
    </source>
</reference>
<sequence length="195" mass="20546" precursor="true">MMTPLRSATFALAAGLLLAASAVAQTETATRPAVGDEAPTLSLVSTAGEPVDLAETFDEGKTVLVVLRGYPGYQCGICSKQATDFLRQSKKFADAEANVVMVYPGDAAGLDGHADEFLTGAMKDMKRKKLPKGVTMLLDPNFDLVDAYGLRWDAPNETAYPATYIVEDGKITFAEVSDGHGGRVNAKGALAALTK</sequence>
<feature type="signal peptide" evidence="6">
    <location>
        <begin position="1"/>
        <end position="24"/>
    </location>
</feature>
<keyword evidence="4" id="KW-1015">Disulfide bond</keyword>
<dbReference type="GO" id="GO:0005737">
    <property type="term" value="C:cytoplasm"/>
    <property type="evidence" value="ECO:0007669"/>
    <property type="project" value="TreeGrafter"/>
</dbReference>
<dbReference type="Pfam" id="PF08534">
    <property type="entry name" value="Redoxin"/>
    <property type="match status" value="1"/>
</dbReference>
<gene>
    <name evidence="8" type="primary">bcp_1</name>
    <name evidence="8" type="ORF">Pla108_01360</name>
</gene>
<proteinExistence type="predicted"/>
<dbReference type="Gene3D" id="3.40.30.10">
    <property type="entry name" value="Glutaredoxin"/>
    <property type="match status" value="1"/>
</dbReference>
<dbReference type="PANTHER" id="PTHR42801">
    <property type="entry name" value="THIOREDOXIN-DEPENDENT PEROXIDE REDUCTASE"/>
    <property type="match status" value="1"/>
</dbReference>
<evidence type="ECO:0000256" key="2">
    <source>
        <dbReference type="ARBA" id="ARBA00022862"/>
    </source>
</evidence>
<evidence type="ECO:0000313" key="9">
    <source>
        <dbReference type="Proteomes" id="UP000317421"/>
    </source>
</evidence>
<evidence type="ECO:0000256" key="1">
    <source>
        <dbReference type="ARBA" id="ARBA00022559"/>
    </source>
</evidence>
<organism evidence="8 9">
    <name type="scientific">Botrimarina colliarenosi</name>
    <dbReference type="NCBI Taxonomy" id="2528001"/>
    <lineage>
        <taxon>Bacteria</taxon>
        <taxon>Pseudomonadati</taxon>
        <taxon>Planctomycetota</taxon>
        <taxon>Planctomycetia</taxon>
        <taxon>Pirellulales</taxon>
        <taxon>Lacipirellulaceae</taxon>
        <taxon>Botrimarina</taxon>
    </lineage>
</organism>
<dbReference type="InterPro" id="IPR050924">
    <property type="entry name" value="Peroxiredoxin_BCP/PrxQ"/>
</dbReference>
<evidence type="ECO:0000259" key="7">
    <source>
        <dbReference type="PROSITE" id="PS51352"/>
    </source>
</evidence>
<dbReference type="InterPro" id="IPR013766">
    <property type="entry name" value="Thioredoxin_domain"/>
</dbReference>
<dbReference type="PROSITE" id="PS51352">
    <property type="entry name" value="THIOREDOXIN_2"/>
    <property type="match status" value="1"/>
</dbReference>
<keyword evidence="6" id="KW-0732">Signal</keyword>
<accession>A0A5C6AJJ8</accession>
<evidence type="ECO:0000256" key="6">
    <source>
        <dbReference type="SAM" id="SignalP"/>
    </source>
</evidence>
<dbReference type="InterPro" id="IPR013740">
    <property type="entry name" value="Redoxin"/>
</dbReference>
<dbReference type="GO" id="GO:0034599">
    <property type="term" value="P:cellular response to oxidative stress"/>
    <property type="evidence" value="ECO:0007669"/>
    <property type="project" value="TreeGrafter"/>
</dbReference>
<dbReference type="EC" id="1.11.1.15" evidence="8"/>
<evidence type="ECO:0000256" key="5">
    <source>
        <dbReference type="ARBA" id="ARBA00023284"/>
    </source>
</evidence>
<keyword evidence="9" id="KW-1185">Reference proteome</keyword>
<feature type="domain" description="Thioredoxin" evidence="7">
    <location>
        <begin position="32"/>
        <end position="195"/>
    </location>
</feature>
<dbReference type="SUPFAM" id="SSF52833">
    <property type="entry name" value="Thioredoxin-like"/>
    <property type="match status" value="1"/>
</dbReference>
<dbReference type="Proteomes" id="UP000317421">
    <property type="component" value="Unassembled WGS sequence"/>
</dbReference>
<feature type="chain" id="PRO_5023105018" evidence="6">
    <location>
        <begin position="25"/>
        <end position="195"/>
    </location>
</feature>
<evidence type="ECO:0000256" key="3">
    <source>
        <dbReference type="ARBA" id="ARBA00023002"/>
    </source>
</evidence>
<keyword evidence="3 8" id="KW-0560">Oxidoreductase</keyword>
<dbReference type="OrthoDB" id="279898at2"/>
<protein>
    <submittedName>
        <fullName evidence="8">Putative peroxiredoxin</fullName>
        <ecNumber evidence="8">1.11.1.15</ecNumber>
    </submittedName>
</protein>
<keyword evidence="2" id="KW-0049">Antioxidant</keyword>
<dbReference type="AlphaFoldDB" id="A0A5C6AJJ8"/>
<keyword evidence="5" id="KW-0676">Redox-active center</keyword>
<name>A0A5C6AJJ8_9BACT</name>
<dbReference type="GO" id="GO:0045454">
    <property type="term" value="P:cell redox homeostasis"/>
    <property type="evidence" value="ECO:0007669"/>
    <property type="project" value="TreeGrafter"/>
</dbReference>
<dbReference type="InterPro" id="IPR036249">
    <property type="entry name" value="Thioredoxin-like_sf"/>
</dbReference>
<keyword evidence="1 8" id="KW-0575">Peroxidase</keyword>
<dbReference type="RefSeq" id="WP_146441487.1">
    <property type="nucleotide sequence ID" value="NZ_SJPR01000001.1"/>
</dbReference>
<dbReference type="GO" id="GO:0008379">
    <property type="term" value="F:thioredoxin peroxidase activity"/>
    <property type="evidence" value="ECO:0007669"/>
    <property type="project" value="TreeGrafter"/>
</dbReference>